<dbReference type="Gene3D" id="1.10.1280.10">
    <property type="entry name" value="Di-copper center containing domain from catechol oxidase"/>
    <property type="match status" value="1"/>
</dbReference>
<dbReference type="PANTHER" id="PTHR11474:SF50">
    <property type="entry name" value="TYROSINASE COPPER-BINDING DOMAIN-CONTAINING PROTEIN"/>
    <property type="match status" value="1"/>
</dbReference>
<dbReference type="InterPro" id="IPR002227">
    <property type="entry name" value="Tyrosinase_Cu-bd"/>
</dbReference>
<protein>
    <submittedName>
        <fullName evidence="5">Tyrosinase_Cu-bd domain-containing protein</fullName>
    </submittedName>
</protein>
<proteinExistence type="predicted"/>
<dbReference type="Pfam" id="PF00264">
    <property type="entry name" value="Tyrosinase"/>
    <property type="match status" value="1"/>
</dbReference>
<dbReference type="Proteomes" id="UP000271162">
    <property type="component" value="Unassembled WGS sequence"/>
</dbReference>
<dbReference type="GO" id="GO:0016491">
    <property type="term" value="F:oxidoreductase activity"/>
    <property type="evidence" value="ECO:0007669"/>
    <property type="project" value="InterPro"/>
</dbReference>
<dbReference type="AlphaFoldDB" id="A0A0N4YNX1"/>
<reference evidence="5" key="1">
    <citation type="submission" date="2017-02" db="UniProtKB">
        <authorList>
            <consortium name="WormBaseParasite"/>
        </authorList>
    </citation>
    <scope>IDENTIFICATION</scope>
</reference>
<dbReference type="PANTHER" id="PTHR11474">
    <property type="entry name" value="TYROSINASE FAMILY MEMBER"/>
    <property type="match status" value="1"/>
</dbReference>
<dbReference type="SUPFAM" id="SSF48056">
    <property type="entry name" value="Di-copper centre-containing domain"/>
    <property type="match status" value="1"/>
</dbReference>
<dbReference type="OMA" id="AFTLWHR"/>
<gene>
    <name evidence="3" type="ORF">NBR_LOCUS18943</name>
</gene>
<dbReference type="STRING" id="27835.A0A0N4YNX1"/>
<sequence>MEVINYRIKLVEVNVAEIEDSSFGKHFVPDGDVFVSPDWTPHEEKYLQCLDRRCVCPYFNGTIRNNDCVLPSGKVLERARRQEIRTLDDGTRKQFEDVLNSMKVSGMYNRISRVHKYSGVHSGPAFTLWHREYLKSTLDAELPEPADSMMFTNLFLGETDDNGFVVSGPYANWTTMEGRQWILREVGLNPAGELLSRARVDWVVNNPDIHMVLGATLPLTTCPIKAPLDSRMLEYSHDYVHFYIGGDMGKSHSSSNDVVFLYHHSMVDLMFEHWRQKMQSRTERERDYLASDERCFPPWHNIDSVMPMLHPLSNREALSNGYTDEMYEFAPRPSCSRSRPDCQSKYLFCHIPRKGDTRCMAKVRIGGNCSGFEGTNICFAGECVKGVCTKHERPLPKMKKSGDKDDWFM</sequence>
<evidence type="ECO:0000313" key="4">
    <source>
        <dbReference type="Proteomes" id="UP000271162"/>
    </source>
</evidence>
<keyword evidence="1" id="KW-0479">Metal-binding</keyword>
<evidence type="ECO:0000259" key="2">
    <source>
        <dbReference type="Pfam" id="PF00264"/>
    </source>
</evidence>
<evidence type="ECO:0000313" key="5">
    <source>
        <dbReference type="WBParaSite" id="NBR_0001894201-mRNA-1"/>
    </source>
</evidence>
<dbReference type="PRINTS" id="PR00092">
    <property type="entry name" value="TYROSINASE"/>
</dbReference>
<reference evidence="3 4" key="2">
    <citation type="submission" date="2018-11" db="EMBL/GenBank/DDBJ databases">
        <authorList>
            <consortium name="Pathogen Informatics"/>
        </authorList>
    </citation>
    <scope>NUCLEOTIDE SEQUENCE [LARGE SCALE GENOMIC DNA]</scope>
</reference>
<dbReference type="InterPro" id="IPR050316">
    <property type="entry name" value="Tyrosinase/Hemocyanin"/>
</dbReference>
<feature type="domain" description="Tyrosinase copper-binding" evidence="2">
    <location>
        <begin position="142"/>
        <end position="277"/>
    </location>
</feature>
<accession>A0A0N4YNX1</accession>
<dbReference type="InterPro" id="IPR008922">
    <property type="entry name" value="Di-copper_centre_dom_sf"/>
</dbReference>
<keyword evidence="4" id="KW-1185">Reference proteome</keyword>
<evidence type="ECO:0000256" key="1">
    <source>
        <dbReference type="ARBA" id="ARBA00022723"/>
    </source>
</evidence>
<dbReference type="WBParaSite" id="NBR_0001894201-mRNA-1">
    <property type="protein sequence ID" value="NBR_0001894201-mRNA-1"/>
    <property type="gene ID" value="NBR_0001894201"/>
</dbReference>
<dbReference type="GO" id="GO:0046872">
    <property type="term" value="F:metal ion binding"/>
    <property type="evidence" value="ECO:0007669"/>
    <property type="project" value="UniProtKB-KW"/>
</dbReference>
<evidence type="ECO:0000313" key="3">
    <source>
        <dbReference type="EMBL" id="VDL82671.1"/>
    </source>
</evidence>
<dbReference type="EMBL" id="UYSL01023780">
    <property type="protein sequence ID" value="VDL82671.1"/>
    <property type="molecule type" value="Genomic_DNA"/>
</dbReference>
<name>A0A0N4YNX1_NIPBR</name>
<organism evidence="5">
    <name type="scientific">Nippostrongylus brasiliensis</name>
    <name type="common">Rat hookworm</name>
    <dbReference type="NCBI Taxonomy" id="27835"/>
    <lineage>
        <taxon>Eukaryota</taxon>
        <taxon>Metazoa</taxon>
        <taxon>Ecdysozoa</taxon>
        <taxon>Nematoda</taxon>
        <taxon>Chromadorea</taxon>
        <taxon>Rhabditida</taxon>
        <taxon>Rhabditina</taxon>
        <taxon>Rhabditomorpha</taxon>
        <taxon>Strongyloidea</taxon>
        <taxon>Heligmosomidae</taxon>
        <taxon>Nippostrongylus</taxon>
    </lineage>
</organism>